<dbReference type="SUPFAM" id="SSF47384">
    <property type="entry name" value="Homodimeric domain of signal transducing histidine kinase"/>
    <property type="match status" value="1"/>
</dbReference>
<organism evidence="17 18">
    <name type="scientific">Neoaquamicrobium sediminum</name>
    <dbReference type="NCBI Taxonomy" id="1849104"/>
    <lineage>
        <taxon>Bacteria</taxon>
        <taxon>Pseudomonadati</taxon>
        <taxon>Pseudomonadota</taxon>
        <taxon>Alphaproteobacteria</taxon>
        <taxon>Hyphomicrobiales</taxon>
        <taxon>Phyllobacteriaceae</taxon>
        <taxon>Neoaquamicrobium</taxon>
    </lineage>
</organism>
<evidence type="ECO:0000313" key="18">
    <source>
        <dbReference type="Proteomes" id="UP001559025"/>
    </source>
</evidence>
<dbReference type="InterPro" id="IPR037006">
    <property type="entry name" value="CheA-like_homodim_sf"/>
</dbReference>
<evidence type="ECO:0000256" key="6">
    <source>
        <dbReference type="ARBA" id="ARBA00022679"/>
    </source>
</evidence>
<comment type="caution">
    <text evidence="17">The sequence shown here is derived from an EMBL/GenBank/DDBJ whole genome shotgun (WGS) entry which is preliminary data.</text>
</comment>
<evidence type="ECO:0000256" key="7">
    <source>
        <dbReference type="ARBA" id="ARBA00022741"/>
    </source>
</evidence>
<comment type="catalytic activity">
    <reaction evidence="1">
        <text>ATP + protein L-histidine = ADP + protein N-phospho-L-histidine.</text>
        <dbReference type="EC" id="2.7.13.3"/>
    </reaction>
</comment>
<dbReference type="InterPro" id="IPR036641">
    <property type="entry name" value="HPT_dom_sf"/>
</dbReference>
<feature type="domain" description="Histidine kinase" evidence="14">
    <location>
        <begin position="333"/>
        <end position="591"/>
    </location>
</feature>
<dbReference type="InterPro" id="IPR002545">
    <property type="entry name" value="CheW-lke_dom"/>
</dbReference>
<dbReference type="CDD" id="cd00731">
    <property type="entry name" value="CheA_reg"/>
    <property type="match status" value="1"/>
</dbReference>
<comment type="function">
    <text evidence="11">Involved in the transmission of sensory signals from the chemoreceptors to the flagellar motors. CheA is autophosphorylated; it can transfer its phosphate group to either CheB or CheY.</text>
</comment>
<sequence length="743" mass="79207">MDTMAAIKQTFFQECEEQLTEMEEGLLMIEREEGDLETINAVFRAVHSIKGGAGAFGLDDLVRFAHTFETTLDGMRSGKLEITPQVVKLMLRSADVLSDLVRISRDGGEMDATRVAQMTEELSKAGGMAPAPAVQPAPAADFSFEPVAAGGDGAGVDEFGFAPVQISFDTLISDDVATGAHRFEISFTPRPELYSKANDALRLLRELGRLGDMEVACDVSALPPLDEIDPEGAYLTWKIDLSTDADEKSVREIFEFVEFDCDLSIDVNVIGMDEESASQTVEAILAQVAAEEAAQSEALPALAVEPVSAPIEPAVAPEPAPKTPVAANQQSQPAAQSAQQPGATIRVDLDRVDRLIDLVGELVINQSMLAQRVTEAGIARLSDVAVGLDDLEHLTREIQDSVMAIRAQPVRPIFQRMSRVVREVADMTGKSVRLVTEGENCEVDKTVIERLADPLTHMIRNAIDHGLEKPEDRVKAGKPEQGVVKMVAAHRSGRVVIEVSDDGAGINRAKVREIAVDKGIIEADAQLTDSEIDDLIFAPGFSTAATISDVSGRGVGMDVVRRSIQALGGRITISSRPGNGTTFSLSLPLTLAVLDGMVVTVAGQTLVVPLSAIVETLQPKATDVHGLGEKARVIAIRGSFIPLVDVGSVLSYRDEEADPLQGVAVMVETENQSQCALMVDGIIGQQQVVIKSLETNYGHVFGVAAATILGDGRVAVILDVDAIVAGSRSDVARADANRKRSAA</sequence>
<dbReference type="Pfam" id="PF01584">
    <property type="entry name" value="CheW"/>
    <property type="match status" value="1"/>
</dbReference>
<dbReference type="InterPro" id="IPR008207">
    <property type="entry name" value="Sig_transdc_His_kin_Hpt_dom"/>
</dbReference>
<evidence type="ECO:0000256" key="3">
    <source>
        <dbReference type="ARBA" id="ARBA00021495"/>
    </source>
</evidence>
<dbReference type="SMART" id="SM00260">
    <property type="entry name" value="CheW"/>
    <property type="match status" value="1"/>
</dbReference>
<name>A0ABV3WVT7_9HYPH</name>
<dbReference type="Gene3D" id="1.10.287.560">
    <property type="entry name" value="Histidine kinase CheA-like, homodimeric domain"/>
    <property type="match status" value="1"/>
</dbReference>
<feature type="region of interest" description="Disordered" evidence="13">
    <location>
        <begin position="313"/>
        <end position="342"/>
    </location>
</feature>
<dbReference type="GO" id="GO:0004673">
    <property type="term" value="F:protein histidine kinase activity"/>
    <property type="evidence" value="ECO:0007669"/>
    <property type="project" value="UniProtKB-EC"/>
</dbReference>
<dbReference type="SMART" id="SM00387">
    <property type="entry name" value="HATPase_c"/>
    <property type="match status" value="1"/>
</dbReference>
<feature type="compositionally biased region" description="Low complexity" evidence="13">
    <location>
        <begin position="323"/>
        <end position="342"/>
    </location>
</feature>
<dbReference type="RefSeq" id="WP_368803328.1">
    <property type="nucleotide sequence ID" value="NZ_JAZHFV010000004.1"/>
</dbReference>
<dbReference type="Proteomes" id="UP001559025">
    <property type="component" value="Unassembled WGS sequence"/>
</dbReference>
<dbReference type="SMART" id="SM01231">
    <property type="entry name" value="H-kinase_dim"/>
    <property type="match status" value="1"/>
</dbReference>
<evidence type="ECO:0000256" key="5">
    <source>
        <dbReference type="ARBA" id="ARBA00022553"/>
    </source>
</evidence>
<evidence type="ECO:0000256" key="13">
    <source>
        <dbReference type="SAM" id="MobiDB-lite"/>
    </source>
</evidence>
<dbReference type="SUPFAM" id="SSF47226">
    <property type="entry name" value="Histidine-containing phosphotransfer domain, HPT domain"/>
    <property type="match status" value="1"/>
</dbReference>
<dbReference type="EC" id="2.7.13.3" evidence="2"/>
<evidence type="ECO:0000256" key="8">
    <source>
        <dbReference type="ARBA" id="ARBA00022777"/>
    </source>
</evidence>
<feature type="domain" description="HPt" evidence="16">
    <location>
        <begin position="1"/>
        <end position="104"/>
    </location>
</feature>
<dbReference type="InterPro" id="IPR003594">
    <property type="entry name" value="HATPase_dom"/>
</dbReference>
<dbReference type="PROSITE" id="PS50851">
    <property type="entry name" value="CHEW"/>
    <property type="match status" value="1"/>
</dbReference>
<dbReference type="InterPro" id="IPR004358">
    <property type="entry name" value="Sig_transdc_His_kin-like_C"/>
</dbReference>
<evidence type="ECO:0000256" key="12">
    <source>
        <dbReference type="PROSITE-ProRule" id="PRU00110"/>
    </source>
</evidence>
<accession>A0ABV3WVT7</accession>
<dbReference type="Gene3D" id="3.30.565.10">
    <property type="entry name" value="Histidine kinase-like ATPase, C-terminal domain"/>
    <property type="match status" value="1"/>
</dbReference>
<dbReference type="PANTHER" id="PTHR43395">
    <property type="entry name" value="SENSOR HISTIDINE KINASE CHEA"/>
    <property type="match status" value="1"/>
</dbReference>
<dbReference type="EMBL" id="JAZHFV010000004">
    <property type="protein sequence ID" value="MEX4008293.1"/>
    <property type="molecule type" value="Genomic_DNA"/>
</dbReference>
<keyword evidence="5 12" id="KW-0597">Phosphoprotein</keyword>
<dbReference type="Pfam" id="PF02518">
    <property type="entry name" value="HATPase_c"/>
    <property type="match status" value="1"/>
</dbReference>
<evidence type="ECO:0000256" key="9">
    <source>
        <dbReference type="ARBA" id="ARBA00022840"/>
    </source>
</evidence>
<evidence type="ECO:0000256" key="4">
    <source>
        <dbReference type="ARBA" id="ARBA00022500"/>
    </source>
</evidence>
<keyword evidence="10" id="KW-0902">Two-component regulatory system</keyword>
<dbReference type="PANTHER" id="PTHR43395:SF10">
    <property type="entry name" value="CHEMOTAXIS PROTEIN CHEA"/>
    <property type="match status" value="1"/>
</dbReference>
<keyword evidence="8" id="KW-0418">Kinase</keyword>
<dbReference type="PRINTS" id="PR00344">
    <property type="entry name" value="BCTRLSENSOR"/>
</dbReference>
<dbReference type="SMART" id="SM00073">
    <property type="entry name" value="HPT"/>
    <property type="match status" value="1"/>
</dbReference>
<dbReference type="InterPro" id="IPR005467">
    <property type="entry name" value="His_kinase_dom"/>
</dbReference>
<proteinExistence type="predicted"/>
<evidence type="ECO:0000259" key="16">
    <source>
        <dbReference type="PROSITE" id="PS50894"/>
    </source>
</evidence>
<dbReference type="SUPFAM" id="SSF50341">
    <property type="entry name" value="CheW-like"/>
    <property type="match status" value="1"/>
</dbReference>
<dbReference type="InterPro" id="IPR036061">
    <property type="entry name" value="CheW-like_dom_sf"/>
</dbReference>
<evidence type="ECO:0000259" key="14">
    <source>
        <dbReference type="PROSITE" id="PS50109"/>
    </source>
</evidence>
<evidence type="ECO:0000313" key="17">
    <source>
        <dbReference type="EMBL" id="MEX4008293.1"/>
    </source>
</evidence>
<protein>
    <recommendedName>
        <fullName evidence="3">Chemotaxis protein CheA</fullName>
        <ecNumber evidence="2">2.7.13.3</ecNumber>
    </recommendedName>
</protein>
<evidence type="ECO:0000259" key="15">
    <source>
        <dbReference type="PROSITE" id="PS50851"/>
    </source>
</evidence>
<feature type="domain" description="CheW-like" evidence="15">
    <location>
        <begin position="593"/>
        <end position="729"/>
    </location>
</feature>
<dbReference type="Pfam" id="PF02895">
    <property type="entry name" value="H-kinase_dim"/>
    <property type="match status" value="1"/>
</dbReference>
<dbReference type="PROSITE" id="PS50109">
    <property type="entry name" value="HIS_KIN"/>
    <property type="match status" value="1"/>
</dbReference>
<keyword evidence="9" id="KW-0067">ATP-binding</keyword>
<keyword evidence="6 17" id="KW-0808">Transferase</keyword>
<evidence type="ECO:0000256" key="11">
    <source>
        <dbReference type="ARBA" id="ARBA00035100"/>
    </source>
</evidence>
<dbReference type="InterPro" id="IPR036097">
    <property type="entry name" value="HisK_dim/P_sf"/>
</dbReference>
<reference evidence="17 18" key="1">
    <citation type="submission" date="2024-01" db="EMBL/GenBank/DDBJ databases">
        <title>New evidence supports the origin of RcGTA from prophage.</title>
        <authorList>
            <person name="Xu Y."/>
            <person name="Liu B."/>
            <person name="Chen F."/>
        </authorList>
    </citation>
    <scope>NUCLEOTIDE SEQUENCE [LARGE SCALE GENOMIC DNA]</scope>
    <source>
        <strain evidence="17 18">CBW1107-2</strain>
    </source>
</reference>
<dbReference type="Gene3D" id="2.30.30.40">
    <property type="entry name" value="SH3 Domains"/>
    <property type="match status" value="1"/>
</dbReference>
<evidence type="ECO:0000256" key="1">
    <source>
        <dbReference type="ARBA" id="ARBA00000085"/>
    </source>
</evidence>
<dbReference type="CDD" id="cd00088">
    <property type="entry name" value="HPT"/>
    <property type="match status" value="1"/>
</dbReference>
<dbReference type="SUPFAM" id="SSF55874">
    <property type="entry name" value="ATPase domain of HSP90 chaperone/DNA topoisomerase II/histidine kinase"/>
    <property type="match status" value="1"/>
</dbReference>
<keyword evidence="7" id="KW-0547">Nucleotide-binding</keyword>
<dbReference type="Pfam" id="PF01627">
    <property type="entry name" value="Hpt"/>
    <property type="match status" value="1"/>
</dbReference>
<dbReference type="PROSITE" id="PS50894">
    <property type="entry name" value="HPT"/>
    <property type="match status" value="1"/>
</dbReference>
<evidence type="ECO:0000256" key="10">
    <source>
        <dbReference type="ARBA" id="ARBA00023012"/>
    </source>
</evidence>
<dbReference type="InterPro" id="IPR036890">
    <property type="entry name" value="HATPase_C_sf"/>
</dbReference>
<dbReference type="InterPro" id="IPR004105">
    <property type="entry name" value="CheA-like_dim"/>
</dbReference>
<dbReference type="InterPro" id="IPR051315">
    <property type="entry name" value="Bact_Chemotaxis_CheA"/>
</dbReference>
<keyword evidence="4" id="KW-0145">Chemotaxis</keyword>
<feature type="modified residue" description="Phosphohistidine" evidence="12">
    <location>
        <position position="47"/>
    </location>
</feature>
<keyword evidence="18" id="KW-1185">Reference proteome</keyword>
<evidence type="ECO:0000256" key="2">
    <source>
        <dbReference type="ARBA" id="ARBA00012438"/>
    </source>
</evidence>
<dbReference type="Gene3D" id="1.20.120.160">
    <property type="entry name" value="HPT domain"/>
    <property type="match status" value="1"/>
</dbReference>
<gene>
    <name evidence="17" type="ORF">V1479_13345</name>
</gene>
<dbReference type="CDD" id="cd16916">
    <property type="entry name" value="HATPase_CheA-like"/>
    <property type="match status" value="1"/>
</dbReference>